<evidence type="ECO:0000313" key="1">
    <source>
        <dbReference type="EMBL" id="ACR34086.1"/>
    </source>
</evidence>
<reference evidence="1" key="1">
    <citation type="journal article" date="2009" name="PLoS Genet.">
        <title>Sequencing, mapping, and analysis of 27,455 maize full-length cDNAs.</title>
        <authorList>
            <person name="Soderlund C."/>
            <person name="Descour A."/>
            <person name="Kudrna D."/>
            <person name="Bomhoff M."/>
            <person name="Boyd L."/>
            <person name="Currie J."/>
            <person name="Angelova A."/>
            <person name="Collura K."/>
            <person name="Wissotski M."/>
            <person name="Ashley E."/>
            <person name="Morrow D."/>
            <person name="Fernandes J."/>
            <person name="Walbot V."/>
            <person name="Yu Y."/>
        </authorList>
    </citation>
    <scope>NUCLEOTIDE SEQUENCE</scope>
    <source>
        <strain evidence="1">B73</strain>
    </source>
</reference>
<dbReference type="EMBL" id="BT083733">
    <property type="protein sequence ID" value="ACR34086.1"/>
    <property type="molecule type" value="mRNA"/>
</dbReference>
<protein>
    <submittedName>
        <fullName evidence="1">Uncharacterized protein</fullName>
    </submittedName>
</protein>
<accession>C4IYT6</accession>
<name>C4IYT6_MAIZE</name>
<proteinExistence type="evidence at transcript level"/>
<sequence>MSHSMCFFKVAVTVIDTWMLPNHKLPRPLHSLCMVLFGVIHCKLRPIQVEYDSLSAKRVYANQP</sequence>
<reference evidence="1" key="2">
    <citation type="submission" date="2012-06" db="EMBL/GenBank/DDBJ databases">
        <authorList>
            <person name="Yu Y."/>
            <person name="Currie J."/>
            <person name="Lomeli R."/>
            <person name="Angelova A."/>
            <person name="Collura K."/>
            <person name="Wissotski M."/>
            <person name="Campos D."/>
            <person name="Kudrna D."/>
            <person name="Golser W."/>
            <person name="Ashely E."/>
            <person name="Descour A."/>
            <person name="Fernandes J."/>
            <person name="Soderlund C."/>
            <person name="Walbot V."/>
        </authorList>
    </citation>
    <scope>NUCLEOTIDE SEQUENCE</scope>
    <source>
        <strain evidence="1">B73</strain>
    </source>
</reference>
<organism evidence="1">
    <name type="scientific">Zea mays</name>
    <name type="common">Maize</name>
    <dbReference type="NCBI Taxonomy" id="4577"/>
    <lineage>
        <taxon>Eukaryota</taxon>
        <taxon>Viridiplantae</taxon>
        <taxon>Streptophyta</taxon>
        <taxon>Embryophyta</taxon>
        <taxon>Tracheophyta</taxon>
        <taxon>Spermatophyta</taxon>
        <taxon>Magnoliopsida</taxon>
        <taxon>Liliopsida</taxon>
        <taxon>Poales</taxon>
        <taxon>Poaceae</taxon>
        <taxon>PACMAD clade</taxon>
        <taxon>Panicoideae</taxon>
        <taxon>Andropogonodae</taxon>
        <taxon>Andropogoneae</taxon>
        <taxon>Tripsacinae</taxon>
        <taxon>Zea</taxon>
    </lineage>
</organism>
<dbReference type="AlphaFoldDB" id="C4IYT6"/>